<dbReference type="Pfam" id="PF00515">
    <property type="entry name" value="TPR_1"/>
    <property type="match status" value="1"/>
</dbReference>
<accession>A0ABS6G0B7</accession>
<proteinExistence type="predicted"/>
<comment type="caution">
    <text evidence="4">The sequence shown here is derived from an EMBL/GenBank/DDBJ whole genome shotgun (WGS) entry which is preliminary data.</text>
</comment>
<evidence type="ECO:0000313" key="5">
    <source>
        <dbReference type="Proteomes" id="UP000779508"/>
    </source>
</evidence>
<dbReference type="InterPro" id="IPR051012">
    <property type="entry name" value="CellSynth/LPSAsmb/PSIAsmb"/>
</dbReference>
<dbReference type="Proteomes" id="UP000779508">
    <property type="component" value="Unassembled WGS sequence"/>
</dbReference>
<evidence type="ECO:0000256" key="1">
    <source>
        <dbReference type="ARBA" id="ARBA00022737"/>
    </source>
</evidence>
<feature type="repeat" description="TPR" evidence="3">
    <location>
        <begin position="305"/>
        <end position="338"/>
    </location>
</feature>
<evidence type="ECO:0000313" key="4">
    <source>
        <dbReference type="EMBL" id="MBU5675649.1"/>
    </source>
</evidence>
<sequence>MKLNIFFASNIERIEFLNKQLNIKQINNTDNQILFSEIDGLNSLKFKNNFGKIPGYWIEADFSKTKNGKELYARLMSIVPADKRNNNVFYPITNNLSLRELHIGWTNKYNFSIKDSCKDKWSLFFKELKSHMKYERMDIVFSGLNLALKYNPFFLKKYRRYYLFEELAYYYEEEGNLTKAIKCLRLQGMLNPKSIEPYLNMSSFYIINGLEEDAIQVCKEGLKKSPQDQYLISNLIIALSNIGNHSFALIFLRKALENDNENKLLWKLMGNIYYEIENNKDAIKCYKMALSIKQDNDEDMPGFYADLYSAIGACYFEEEKYDDAVKYYKKVLIYNRNDTYTLLSLSQIYFYYLKDMEIAFKYTKLLVDQVPDSGFGQYQLGLIYFDQGNFEKSRWHLYKARRLMPNYGPVHDAIDILKKSSNLAKY</sequence>
<reference evidence="4 5" key="1">
    <citation type="submission" date="2021-06" db="EMBL/GenBank/DDBJ databases">
        <authorList>
            <person name="Sun Q."/>
            <person name="Li D."/>
        </authorList>
    </citation>
    <scope>NUCLEOTIDE SEQUENCE [LARGE SCALE GENOMIC DNA]</scope>
    <source>
        <strain evidence="4 5">MSJ-5</strain>
    </source>
</reference>
<name>A0ABS6G0B7_9FIRM</name>
<dbReference type="SMART" id="SM00028">
    <property type="entry name" value="TPR"/>
    <property type="match status" value="6"/>
</dbReference>
<keyword evidence="1" id="KW-0677">Repeat</keyword>
<dbReference type="RefSeq" id="WP_216415114.1">
    <property type="nucleotide sequence ID" value="NZ_JAHLQK010000001.1"/>
</dbReference>
<dbReference type="PROSITE" id="PS50293">
    <property type="entry name" value="TPR_REGION"/>
    <property type="match status" value="1"/>
</dbReference>
<dbReference type="EMBL" id="JAHLQK010000001">
    <property type="protein sequence ID" value="MBU5675649.1"/>
    <property type="molecule type" value="Genomic_DNA"/>
</dbReference>
<keyword evidence="5" id="KW-1185">Reference proteome</keyword>
<dbReference type="Pfam" id="PF13181">
    <property type="entry name" value="TPR_8"/>
    <property type="match status" value="1"/>
</dbReference>
<dbReference type="PANTHER" id="PTHR45586:SF1">
    <property type="entry name" value="LIPOPOLYSACCHARIDE ASSEMBLY PROTEIN B"/>
    <property type="match status" value="1"/>
</dbReference>
<feature type="repeat" description="TPR" evidence="3">
    <location>
        <begin position="263"/>
        <end position="296"/>
    </location>
</feature>
<dbReference type="PANTHER" id="PTHR45586">
    <property type="entry name" value="TPR REPEAT-CONTAINING PROTEIN PA4667"/>
    <property type="match status" value="1"/>
</dbReference>
<keyword evidence="2 3" id="KW-0802">TPR repeat</keyword>
<organism evidence="4 5">
    <name type="scientific">Alkaliphilus flagellatus</name>
    <dbReference type="NCBI Taxonomy" id="2841507"/>
    <lineage>
        <taxon>Bacteria</taxon>
        <taxon>Bacillati</taxon>
        <taxon>Bacillota</taxon>
        <taxon>Clostridia</taxon>
        <taxon>Peptostreptococcales</taxon>
        <taxon>Natronincolaceae</taxon>
        <taxon>Alkaliphilus</taxon>
    </lineage>
</organism>
<protein>
    <submittedName>
        <fullName evidence="4">Tetratricopeptide repeat protein</fullName>
    </submittedName>
</protein>
<dbReference type="PROSITE" id="PS50005">
    <property type="entry name" value="TPR"/>
    <property type="match status" value="2"/>
</dbReference>
<gene>
    <name evidence="4" type="ORF">KQI88_04400</name>
</gene>
<evidence type="ECO:0000256" key="2">
    <source>
        <dbReference type="ARBA" id="ARBA00022803"/>
    </source>
</evidence>
<evidence type="ECO:0000256" key="3">
    <source>
        <dbReference type="PROSITE-ProRule" id="PRU00339"/>
    </source>
</evidence>
<dbReference type="InterPro" id="IPR019734">
    <property type="entry name" value="TPR_rpt"/>
</dbReference>